<organism evidence="2 3">
    <name type="scientific">Helianthus annuus</name>
    <name type="common">Common sunflower</name>
    <dbReference type="NCBI Taxonomy" id="4232"/>
    <lineage>
        <taxon>Eukaryota</taxon>
        <taxon>Viridiplantae</taxon>
        <taxon>Streptophyta</taxon>
        <taxon>Embryophyta</taxon>
        <taxon>Tracheophyta</taxon>
        <taxon>Spermatophyta</taxon>
        <taxon>Magnoliopsida</taxon>
        <taxon>eudicotyledons</taxon>
        <taxon>Gunneridae</taxon>
        <taxon>Pentapetalae</taxon>
        <taxon>asterids</taxon>
        <taxon>campanulids</taxon>
        <taxon>Asterales</taxon>
        <taxon>Asteraceae</taxon>
        <taxon>Asteroideae</taxon>
        <taxon>Heliantheae alliance</taxon>
        <taxon>Heliantheae</taxon>
        <taxon>Helianthus</taxon>
    </lineage>
</organism>
<proteinExistence type="predicted"/>
<accession>A0A9K3IQB7</accession>
<dbReference type="EMBL" id="MNCJ02000321">
    <property type="protein sequence ID" value="KAF5801101.1"/>
    <property type="molecule type" value="Genomic_DNA"/>
</dbReference>
<protein>
    <submittedName>
        <fullName evidence="2">Uncharacterized protein</fullName>
    </submittedName>
</protein>
<reference evidence="2" key="1">
    <citation type="journal article" date="2017" name="Nature">
        <title>The sunflower genome provides insights into oil metabolism, flowering and Asterid evolution.</title>
        <authorList>
            <person name="Badouin H."/>
            <person name="Gouzy J."/>
            <person name="Grassa C.J."/>
            <person name="Murat F."/>
            <person name="Staton S.E."/>
            <person name="Cottret L."/>
            <person name="Lelandais-Briere C."/>
            <person name="Owens G.L."/>
            <person name="Carrere S."/>
            <person name="Mayjonade B."/>
            <person name="Legrand L."/>
            <person name="Gill N."/>
            <person name="Kane N.C."/>
            <person name="Bowers J.E."/>
            <person name="Hubner S."/>
            <person name="Bellec A."/>
            <person name="Berard A."/>
            <person name="Berges H."/>
            <person name="Blanchet N."/>
            <person name="Boniface M.C."/>
            <person name="Brunel D."/>
            <person name="Catrice O."/>
            <person name="Chaidir N."/>
            <person name="Claudel C."/>
            <person name="Donnadieu C."/>
            <person name="Faraut T."/>
            <person name="Fievet G."/>
            <person name="Helmstetter N."/>
            <person name="King M."/>
            <person name="Knapp S.J."/>
            <person name="Lai Z."/>
            <person name="Le Paslier M.C."/>
            <person name="Lippi Y."/>
            <person name="Lorenzon L."/>
            <person name="Mandel J.R."/>
            <person name="Marage G."/>
            <person name="Marchand G."/>
            <person name="Marquand E."/>
            <person name="Bret-Mestries E."/>
            <person name="Morien E."/>
            <person name="Nambeesan S."/>
            <person name="Nguyen T."/>
            <person name="Pegot-Espagnet P."/>
            <person name="Pouilly N."/>
            <person name="Raftis F."/>
            <person name="Sallet E."/>
            <person name="Schiex T."/>
            <person name="Thomas J."/>
            <person name="Vandecasteele C."/>
            <person name="Vares D."/>
            <person name="Vear F."/>
            <person name="Vautrin S."/>
            <person name="Crespi M."/>
            <person name="Mangin B."/>
            <person name="Burke J.M."/>
            <person name="Salse J."/>
            <person name="Munos S."/>
            <person name="Vincourt P."/>
            <person name="Rieseberg L.H."/>
            <person name="Langlade N.B."/>
        </authorList>
    </citation>
    <scope>NUCLEOTIDE SEQUENCE</scope>
    <source>
        <tissue evidence="2">Leaves</tissue>
    </source>
</reference>
<reference evidence="2" key="2">
    <citation type="submission" date="2020-06" db="EMBL/GenBank/DDBJ databases">
        <title>Helianthus annuus Genome sequencing and assembly Release 2.</title>
        <authorList>
            <person name="Gouzy J."/>
            <person name="Langlade N."/>
            <person name="Munos S."/>
        </authorList>
    </citation>
    <scope>NUCLEOTIDE SEQUENCE</scope>
    <source>
        <tissue evidence="2">Leaves</tissue>
    </source>
</reference>
<keyword evidence="3" id="KW-1185">Reference proteome</keyword>
<dbReference type="Proteomes" id="UP000215914">
    <property type="component" value="Unassembled WGS sequence"/>
</dbReference>
<evidence type="ECO:0000313" key="2">
    <source>
        <dbReference type="EMBL" id="KAF5801101.1"/>
    </source>
</evidence>
<feature type="region of interest" description="Disordered" evidence="1">
    <location>
        <begin position="29"/>
        <end position="58"/>
    </location>
</feature>
<feature type="compositionally biased region" description="Polar residues" evidence="1">
    <location>
        <begin position="33"/>
        <end position="43"/>
    </location>
</feature>
<sequence>MSSHSKLLKSLKSLFEFFLTSTNSIPSTLRVPTGQTEYSESNLSPPPIPGKNPVTHPPVGTTVKLPVNSFGSRIQPRIPWVSYHCPPVPYFAPSVSRTCISQEKYKLSTT</sequence>
<dbReference type="AlphaFoldDB" id="A0A9K3IQB7"/>
<name>A0A9K3IQB7_HELAN</name>
<gene>
    <name evidence="2" type="ORF">HanXRQr2_Chr06g0244231</name>
</gene>
<evidence type="ECO:0000313" key="3">
    <source>
        <dbReference type="Proteomes" id="UP000215914"/>
    </source>
</evidence>
<evidence type="ECO:0000256" key="1">
    <source>
        <dbReference type="SAM" id="MobiDB-lite"/>
    </source>
</evidence>
<dbReference type="Gramene" id="mRNA:HanXRQr2_Chr06g0244231">
    <property type="protein sequence ID" value="CDS:HanXRQr2_Chr06g0244231.1"/>
    <property type="gene ID" value="HanXRQr2_Chr06g0244231"/>
</dbReference>
<comment type="caution">
    <text evidence="2">The sequence shown here is derived from an EMBL/GenBank/DDBJ whole genome shotgun (WGS) entry which is preliminary data.</text>
</comment>